<dbReference type="InterPro" id="IPR036396">
    <property type="entry name" value="Cyt_P450_sf"/>
</dbReference>
<dbReference type="InterPro" id="IPR017972">
    <property type="entry name" value="Cyt_P450_CS"/>
</dbReference>
<keyword evidence="7" id="KW-0812">Transmembrane</keyword>
<keyword evidence="5 6" id="KW-0349">Heme</keyword>
<evidence type="ECO:0000313" key="9">
    <source>
        <dbReference type="Proteomes" id="UP001275084"/>
    </source>
</evidence>
<dbReference type="GO" id="GO:0016705">
    <property type="term" value="F:oxidoreductase activity, acting on paired donors, with incorporation or reduction of molecular oxygen"/>
    <property type="evidence" value="ECO:0007669"/>
    <property type="project" value="InterPro"/>
</dbReference>
<dbReference type="CDD" id="cd11065">
    <property type="entry name" value="CYP64-like"/>
    <property type="match status" value="1"/>
</dbReference>
<organism evidence="8 9">
    <name type="scientific">Lasiosphaeria hispida</name>
    <dbReference type="NCBI Taxonomy" id="260671"/>
    <lineage>
        <taxon>Eukaryota</taxon>
        <taxon>Fungi</taxon>
        <taxon>Dikarya</taxon>
        <taxon>Ascomycota</taxon>
        <taxon>Pezizomycotina</taxon>
        <taxon>Sordariomycetes</taxon>
        <taxon>Sordariomycetidae</taxon>
        <taxon>Sordariales</taxon>
        <taxon>Lasiosphaeriaceae</taxon>
        <taxon>Lasiosphaeria</taxon>
    </lineage>
</organism>
<name>A0AAJ0MI41_9PEZI</name>
<dbReference type="InterPro" id="IPR002401">
    <property type="entry name" value="Cyt_P450_E_grp-I"/>
</dbReference>
<evidence type="ECO:0000313" key="8">
    <source>
        <dbReference type="EMBL" id="KAK3359632.1"/>
    </source>
</evidence>
<feature type="binding site" description="axial binding residue" evidence="5">
    <location>
        <position position="458"/>
    </location>
    <ligand>
        <name>heme</name>
        <dbReference type="ChEBI" id="CHEBI:30413"/>
    </ligand>
    <ligandPart>
        <name>Fe</name>
        <dbReference type="ChEBI" id="CHEBI:18248"/>
    </ligandPart>
</feature>
<sequence length="537" mass="60076">MHILSVPRQRLPTCILYGLIGALAVAVLSYLIRRVASRSRGKAPPPPGPPGEFLLGHLRVVPTDAVFKKYVEWGREYKTDVLYFETFGTKTIVLNSLKSAVELLDRRGLKYADRPRFVMFEEMGWSPTLTWLRWGPKFQLHRRVLQPPFTKSKIGRYTGMQRKEALICCKGLIEDPANWLLAVRRCSVAIVLKIAYGLDVDGPDSPWITLAEGSAEAIGKAGAPASSIMDHIPATRYLPSWLPFMERLRYAHTWRSAIQKTARLPFKASLNQMKTTAKLDDTYFTHNRVAIFNENAKKGLSNDFDLEDIKGAASTILIAGNDTTAATVTLLVLYLMQNPDVQRKAQKEVDHVVGTCRLPAWDDIPNLHYARLILQETYRMNPLSPLGIPHASVADDVYEGMFIPKGAIIYPNVWAMLHDESVYADPFRFWPERYLAKDVGGNGEPLPVGNFGFGRRICVGRNLAENSLLIVLAMILATIDIGWPLGPDGRPTPFEPEWSFRGQAVVMPFDATITSRSTGLLTSIDEELRALENGKSL</sequence>
<dbReference type="PRINTS" id="PR00463">
    <property type="entry name" value="EP450I"/>
</dbReference>
<proteinExistence type="inferred from homology"/>
<dbReference type="AlphaFoldDB" id="A0AAJ0MI41"/>
<dbReference type="SUPFAM" id="SSF48264">
    <property type="entry name" value="Cytochrome P450"/>
    <property type="match status" value="1"/>
</dbReference>
<keyword evidence="2 5" id="KW-0479">Metal-binding</keyword>
<keyword evidence="6" id="KW-0503">Monooxygenase</keyword>
<dbReference type="InterPro" id="IPR050364">
    <property type="entry name" value="Cytochrome_P450_fung"/>
</dbReference>
<keyword evidence="7" id="KW-0472">Membrane</keyword>
<comment type="caution">
    <text evidence="8">The sequence shown here is derived from an EMBL/GenBank/DDBJ whole genome shotgun (WGS) entry which is preliminary data.</text>
</comment>
<dbReference type="Gene3D" id="1.10.630.10">
    <property type="entry name" value="Cytochrome P450"/>
    <property type="match status" value="1"/>
</dbReference>
<gene>
    <name evidence="8" type="ORF">B0T25DRAFT_104185</name>
</gene>
<evidence type="ECO:0000256" key="3">
    <source>
        <dbReference type="ARBA" id="ARBA00023002"/>
    </source>
</evidence>
<evidence type="ECO:0000256" key="6">
    <source>
        <dbReference type="RuleBase" id="RU000461"/>
    </source>
</evidence>
<dbReference type="GO" id="GO:0004497">
    <property type="term" value="F:monooxygenase activity"/>
    <property type="evidence" value="ECO:0007669"/>
    <property type="project" value="UniProtKB-KW"/>
</dbReference>
<dbReference type="PRINTS" id="PR00385">
    <property type="entry name" value="P450"/>
</dbReference>
<evidence type="ECO:0000256" key="1">
    <source>
        <dbReference type="ARBA" id="ARBA00010617"/>
    </source>
</evidence>
<keyword evidence="7" id="KW-1133">Transmembrane helix</keyword>
<dbReference type="EMBL" id="JAUIQD010000002">
    <property type="protein sequence ID" value="KAK3359632.1"/>
    <property type="molecule type" value="Genomic_DNA"/>
</dbReference>
<dbReference type="Proteomes" id="UP001275084">
    <property type="component" value="Unassembled WGS sequence"/>
</dbReference>
<comment type="similarity">
    <text evidence="1 6">Belongs to the cytochrome P450 family.</text>
</comment>
<accession>A0AAJ0MI41</accession>
<evidence type="ECO:0000256" key="2">
    <source>
        <dbReference type="ARBA" id="ARBA00022723"/>
    </source>
</evidence>
<dbReference type="PANTHER" id="PTHR46300:SF5">
    <property type="entry name" value="CYTOCHROME P450"/>
    <property type="match status" value="1"/>
</dbReference>
<dbReference type="Pfam" id="PF00067">
    <property type="entry name" value="p450"/>
    <property type="match status" value="1"/>
</dbReference>
<dbReference type="GO" id="GO:0005506">
    <property type="term" value="F:iron ion binding"/>
    <property type="evidence" value="ECO:0007669"/>
    <property type="project" value="InterPro"/>
</dbReference>
<reference evidence="8" key="2">
    <citation type="submission" date="2023-06" db="EMBL/GenBank/DDBJ databases">
        <authorList>
            <consortium name="Lawrence Berkeley National Laboratory"/>
            <person name="Haridas S."/>
            <person name="Hensen N."/>
            <person name="Bonometti L."/>
            <person name="Westerberg I."/>
            <person name="Brannstrom I.O."/>
            <person name="Guillou S."/>
            <person name="Cros-Aarteil S."/>
            <person name="Calhoun S."/>
            <person name="Kuo A."/>
            <person name="Mondo S."/>
            <person name="Pangilinan J."/>
            <person name="Riley R."/>
            <person name="Labutti K."/>
            <person name="Andreopoulos B."/>
            <person name="Lipzen A."/>
            <person name="Chen C."/>
            <person name="Yanf M."/>
            <person name="Daum C."/>
            <person name="Ng V."/>
            <person name="Clum A."/>
            <person name="Steindorff A."/>
            <person name="Ohm R."/>
            <person name="Martin F."/>
            <person name="Silar P."/>
            <person name="Natvig D."/>
            <person name="Lalanne C."/>
            <person name="Gautier V."/>
            <person name="Ament-Velasquez S.L."/>
            <person name="Kruys A."/>
            <person name="Hutchinson M.I."/>
            <person name="Powell A.J."/>
            <person name="Barry K."/>
            <person name="Miller A.N."/>
            <person name="Grigoriev I.V."/>
            <person name="Debuchy R."/>
            <person name="Gladieux P."/>
            <person name="Thoren M.H."/>
            <person name="Johannesson H."/>
        </authorList>
    </citation>
    <scope>NUCLEOTIDE SEQUENCE</scope>
    <source>
        <strain evidence="8">CBS 955.72</strain>
    </source>
</reference>
<dbReference type="PANTHER" id="PTHR46300">
    <property type="entry name" value="P450, PUTATIVE (EUROFUNG)-RELATED-RELATED"/>
    <property type="match status" value="1"/>
</dbReference>
<protein>
    <submittedName>
        <fullName evidence="8">Cytochrome P450</fullName>
    </submittedName>
</protein>
<comment type="cofactor">
    <cofactor evidence="5">
        <name>heme</name>
        <dbReference type="ChEBI" id="CHEBI:30413"/>
    </cofactor>
</comment>
<evidence type="ECO:0000256" key="5">
    <source>
        <dbReference type="PIRSR" id="PIRSR602401-1"/>
    </source>
</evidence>
<reference evidence="8" key="1">
    <citation type="journal article" date="2023" name="Mol. Phylogenet. Evol.">
        <title>Genome-scale phylogeny and comparative genomics of the fungal order Sordariales.</title>
        <authorList>
            <person name="Hensen N."/>
            <person name="Bonometti L."/>
            <person name="Westerberg I."/>
            <person name="Brannstrom I.O."/>
            <person name="Guillou S."/>
            <person name="Cros-Aarteil S."/>
            <person name="Calhoun S."/>
            <person name="Haridas S."/>
            <person name="Kuo A."/>
            <person name="Mondo S."/>
            <person name="Pangilinan J."/>
            <person name="Riley R."/>
            <person name="LaButti K."/>
            <person name="Andreopoulos B."/>
            <person name="Lipzen A."/>
            <person name="Chen C."/>
            <person name="Yan M."/>
            <person name="Daum C."/>
            <person name="Ng V."/>
            <person name="Clum A."/>
            <person name="Steindorff A."/>
            <person name="Ohm R.A."/>
            <person name="Martin F."/>
            <person name="Silar P."/>
            <person name="Natvig D.O."/>
            <person name="Lalanne C."/>
            <person name="Gautier V."/>
            <person name="Ament-Velasquez S.L."/>
            <person name="Kruys A."/>
            <person name="Hutchinson M.I."/>
            <person name="Powell A.J."/>
            <person name="Barry K."/>
            <person name="Miller A.N."/>
            <person name="Grigoriev I.V."/>
            <person name="Debuchy R."/>
            <person name="Gladieux P."/>
            <person name="Hiltunen Thoren M."/>
            <person name="Johannesson H."/>
        </authorList>
    </citation>
    <scope>NUCLEOTIDE SEQUENCE</scope>
    <source>
        <strain evidence="8">CBS 955.72</strain>
    </source>
</reference>
<keyword evidence="9" id="KW-1185">Reference proteome</keyword>
<evidence type="ECO:0000256" key="7">
    <source>
        <dbReference type="SAM" id="Phobius"/>
    </source>
</evidence>
<evidence type="ECO:0000256" key="4">
    <source>
        <dbReference type="ARBA" id="ARBA00023004"/>
    </source>
</evidence>
<dbReference type="GO" id="GO:0020037">
    <property type="term" value="F:heme binding"/>
    <property type="evidence" value="ECO:0007669"/>
    <property type="project" value="InterPro"/>
</dbReference>
<feature type="transmembrane region" description="Helical" evidence="7">
    <location>
        <begin position="15"/>
        <end position="32"/>
    </location>
</feature>
<dbReference type="InterPro" id="IPR001128">
    <property type="entry name" value="Cyt_P450"/>
</dbReference>
<dbReference type="PROSITE" id="PS00086">
    <property type="entry name" value="CYTOCHROME_P450"/>
    <property type="match status" value="1"/>
</dbReference>
<keyword evidence="4 5" id="KW-0408">Iron</keyword>
<keyword evidence="3 6" id="KW-0560">Oxidoreductase</keyword>